<dbReference type="InterPro" id="IPR010982">
    <property type="entry name" value="Lambda_DNA-bd_dom_sf"/>
</dbReference>
<dbReference type="InterPro" id="IPR001387">
    <property type="entry name" value="Cro/C1-type_HTH"/>
</dbReference>
<dbReference type="SUPFAM" id="SSF47413">
    <property type="entry name" value="lambda repressor-like DNA-binding domains"/>
    <property type="match status" value="1"/>
</dbReference>
<dbReference type="RefSeq" id="WP_046908603.1">
    <property type="nucleotide sequence ID" value="NZ_BAAAXG010000026.1"/>
</dbReference>
<dbReference type="AlphaFoldDB" id="A0A2P2GMN2"/>
<gene>
    <name evidence="2" type="ORF">VO63_16705</name>
</gene>
<sequence length="149" mass="16005">MTIAPETPLNLTTSAPERNMRLAEAVVEAGLTYAELAERLQVDPKTVERWVNEPGRRPYARHAHAVARILGTTVWELWPARQPQETAPQTPTVVPVPPVLLAAARDALSRVDNLDLGSASPTAMAMHLGSLSSALRTVLDLVDVSGVSA</sequence>
<evidence type="ECO:0000313" key="2">
    <source>
        <dbReference type="EMBL" id="KKZ72773.1"/>
    </source>
</evidence>
<dbReference type="Proteomes" id="UP000265325">
    <property type="component" value="Unassembled WGS sequence"/>
</dbReference>
<dbReference type="EMBL" id="LAQS01000023">
    <property type="protein sequence ID" value="KKZ72773.1"/>
    <property type="molecule type" value="Genomic_DNA"/>
</dbReference>
<accession>A0A2P2GMN2</accession>
<dbReference type="Pfam" id="PF01381">
    <property type="entry name" value="HTH_3"/>
    <property type="match status" value="1"/>
</dbReference>
<protein>
    <recommendedName>
        <fullName evidence="1">HTH cro/C1-type domain-containing protein</fullName>
    </recommendedName>
</protein>
<evidence type="ECO:0000259" key="1">
    <source>
        <dbReference type="PROSITE" id="PS50943"/>
    </source>
</evidence>
<feature type="domain" description="HTH cro/C1-type" evidence="1">
    <location>
        <begin position="22"/>
        <end position="77"/>
    </location>
</feature>
<dbReference type="SMART" id="SM00530">
    <property type="entry name" value="HTH_XRE"/>
    <property type="match status" value="1"/>
</dbReference>
<dbReference type="CDD" id="cd00093">
    <property type="entry name" value="HTH_XRE"/>
    <property type="match status" value="1"/>
</dbReference>
<reference evidence="2 3" key="1">
    <citation type="submission" date="2015-05" db="EMBL/GenBank/DDBJ databases">
        <title>Draft Genome assembly of Streptomyces showdoensis.</title>
        <authorList>
            <person name="Thapa K.K."/>
            <person name="Metsa-Ketela M."/>
        </authorList>
    </citation>
    <scope>NUCLEOTIDE SEQUENCE [LARGE SCALE GENOMIC DNA]</scope>
    <source>
        <strain evidence="2 3">ATCC 15227</strain>
    </source>
</reference>
<evidence type="ECO:0000313" key="3">
    <source>
        <dbReference type="Proteomes" id="UP000265325"/>
    </source>
</evidence>
<comment type="caution">
    <text evidence="2">The sequence shown here is derived from an EMBL/GenBank/DDBJ whole genome shotgun (WGS) entry which is preliminary data.</text>
</comment>
<dbReference type="Gene3D" id="1.10.260.40">
    <property type="entry name" value="lambda repressor-like DNA-binding domains"/>
    <property type="match status" value="1"/>
</dbReference>
<dbReference type="PROSITE" id="PS50943">
    <property type="entry name" value="HTH_CROC1"/>
    <property type="match status" value="1"/>
</dbReference>
<keyword evidence="3" id="KW-1185">Reference proteome</keyword>
<dbReference type="GO" id="GO:0003677">
    <property type="term" value="F:DNA binding"/>
    <property type="evidence" value="ECO:0007669"/>
    <property type="project" value="InterPro"/>
</dbReference>
<organism evidence="2 3">
    <name type="scientific">Streptomyces showdoensis</name>
    <dbReference type="NCBI Taxonomy" id="68268"/>
    <lineage>
        <taxon>Bacteria</taxon>
        <taxon>Bacillati</taxon>
        <taxon>Actinomycetota</taxon>
        <taxon>Actinomycetes</taxon>
        <taxon>Kitasatosporales</taxon>
        <taxon>Streptomycetaceae</taxon>
        <taxon>Streptomyces</taxon>
    </lineage>
</organism>
<name>A0A2P2GMN2_STREW</name>
<proteinExistence type="predicted"/>